<organism evidence="2">
    <name type="scientific">freshwater metagenome</name>
    <dbReference type="NCBI Taxonomy" id="449393"/>
    <lineage>
        <taxon>unclassified sequences</taxon>
        <taxon>metagenomes</taxon>
        <taxon>ecological metagenomes</taxon>
    </lineage>
</organism>
<sequence>MLLVAFSRRICCSRVCSARRKAGRPAVSVLTPTRRPGKLLAYACVVAMKAAWGPPKAIGTPKRCADPTAMSAPNSPGDVRRTQAKRSVTTTVIPPSALTALIVSDQSPTQPVDEGYENSAPKTSPGMSELSSPIIKSMPKGSARVAITAKVWGCVSRCAKNLLLATLLTRRAMVIASAAAVASSNNEAFAMGKPVRSQTIV</sequence>
<evidence type="ECO:0000256" key="1">
    <source>
        <dbReference type="SAM" id="MobiDB-lite"/>
    </source>
</evidence>
<name>A0A6J6WU38_9ZZZZ</name>
<evidence type="ECO:0000313" key="2">
    <source>
        <dbReference type="EMBL" id="CAB4788350.1"/>
    </source>
</evidence>
<proteinExistence type="predicted"/>
<evidence type="ECO:0000313" key="3">
    <source>
        <dbReference type="EMBL" id="CAB5132922.1"/>
    </source>
</evidence>
<feature type="compositionally biased region" description="Polar residues" evidence="1">
    <location>
        <begin position="120"/>
        <end position="130"/>
    </location>
</feature>
<protein>
    <submittedName>
        <fullName evidence="2">Unannotated protein</fullName>
    </submittedName>
</protein>
<feature type="region of interest" description="Disordered" evidence="1">
    <location>
        <begin position="63"/>
        <end position="88"/>
    </location>
</feature>
<accession>A0A6J6WU38</accession>
<dbReference type="AlphaFoldDB" id="A0A6J6WU38"/>
<dbReference type="EMBL" id="CAFBRX010000190">
    <property type="protein sequence ID" value="CAB5132922.1"/>
    <property type="molecule type" value="Genomic_DNA"/>
</dbReference>
<feature type="region of interest" description="Disordered" evidence="1">
    <location>
        <begin position="106"/>
        <end position="130"/>
    </location>
</feature>
<reference evidence="2" key="1">
    <citation type="submission" date="2020-05" db="EMBL/GenBank/DDBJ databases">
        <authorList>
            <person name="Chiriac C."/>
            <person name="Salcher M."/>
            <person name="Ghai R."/>
            <person name="Kavagutti S V."/>
        </authorList>
    </citation>
    <scope>NUCLEOTIDE SEQUENCE</scope>
</reference>
<dbReference type="EMBL" id="CAEZZV010000196">
    <property type="protein sequence ID" value="CAB4788350.1"/>
    <property type="molecule type" value="Genomic_DNA"/>
</dbReference>
<gene>
    <name evidence="2" type="ORF">UFOPK2921_01275</name>
    <name evidence="3" type="ORF">UFOPK4422_01455</name>
</gene>